<evidence type="ECO:0000313" key="2">
    <source>
        <dbReference type="EMBL" id="KMU78248.1"/>
    </source>
</evidence>
<evidence type="ECO:0000256" key="1">
    <source>
        <dbReference type="SAM" id="MobiDB-lite"/>
    </source>
</evidence>
<dbReference type="AlphaFoldDB" id="A0A0J8R3H9"/>
<evidence type="ECO:0000313" key="3">
    <source>
        <dbReference type="Proteomes" id="UP000054559"/>
    </source>
</evidence>
<feature type="compositionally biased region" description="Basic and acidic residues" evidence="1">
    <location>
        <begin position="98"/>
        <end position="118"/>
    </location>
</feature>
<name>A0A0J8R3H9_COCIT</name>
<accession>A0A0J8R3H9</accession>
<sequence length="127" mass="13952">MAYCKCVTVNTNNMKLILDISAKIRSNYFSLIDAPDHPAPATIIHHLHAAPALPTTTAAAPSPPSSFITTSLPPPSAVRVSACQMAGIRVPVQFTKPVLEEQKEKKEEEKKREKKNNNNDEDDDNDD</sequence>
<dbReference type="Proteomes" id="UP000054559">
    <property type="component" value="Unassembled WGS sequence"/>
</dbReference>
<proteinExistence type="predicted"/>
<protein>
    <submittedName>
        <fullName evidence="2">Uncharacterized protein</fullName>
    </submittedName>
</protein>
<reference evidence="3" key="1">
    <citation type="journal article" date="2010" name="Genome Res.">
        <title>Population genomic sequencing of Coccidioides fungi reveals recent hybridization and transposon control.</title>
        <authorList>
            <person name="Neafsey D.E."/>
            <person name="Barker B.M."/>
            <person name="Sharpton T.J."/>
            <person name="Stajich J.E."/>
            <person name="Park D.J."/>
            <person name="Whiston E."/>
            <person name="Hung C.-Y."/>
            <person name="McMahan C."/>
            <person name="White J."/>
            <person name="Sykes S."/>
            <person name="Heiman D."/>
            <person name="Young S."/>
            <person name="Zeng Q."/>
            <person name="Abouelleil A."/>
            <person name="Aftuck L."/>
            <person name="Bessette D."/>
            <person name="Brown A."/>
            <person name="FitzGerald M."/>
            <person name="Lui A."/>
            <person name="Macdonald J.P."/>
            <person name="Priest M."/>
            <person name="Orbach M.J."/>
            <person name="Galgiani J.N."/>
            <person name="Kirkland T.N."/>
            <person name="Cole G.T."/>
            <person name="Birren B.W."/>
            <person name="Henn M.R."/>
            <person name="Taylor J.W."/>
            <person name="Rounsley S.D."/>
        </authorList>
    </citation>
    <scope>NUCLEOTIDE SEQUENCE [LARGE SCALE GENOMIC DNA]</scope>
    <source>
        <strain evidence="3">RMSCC 3703</strain>
    </source>
</reference>
<organism evidence="2 3">
    <name type="scientific">Coccidioides immitis RMSCC 3703</name>
    <dbReference type="NCBI Taxonomy" id="454286"/>
    <lineage>
        <taxon>Eukaryota</taxon>
        <taxon>Fungi</taxon>
        <taxon>Dikarya</taxon>
        <taxon>Ascomycota</taxon>
        <taxon>Pezizomycotina</taxon>
        <taxon>Eurotiomycetes</taxon>
        <taxon>Eurotiomycetidae</taxon>
        <taxon>Onygenales</taxon>
        <taxon>Onygenaceae</taxon>
        <taxon>Coccidioides</taxon>
    </lineage>
</organism>
<dbReference type="STRING" id="454286.A0A0J8R3H9"/>
<gene>
    <name evidence="2" type="ORF">CISG_06401</name>
</gene>
<dbReference type="EMBL" id="DS268162">
    <property type="protein sequence ID" value="KMU78248.1"/>
    <property type="molecule type" value="Genomic_DNA"/>
</dbReference>
<feature type="region of interest" description="Disordered" evidence="1">
    <location>
        <begin position="94"/>
        <end position="127"/>
    </location>
</feature>